<reference evidence="3" key="1">
    <citation type="journal article" date="2009" name="Science">
        <title>The B73 maize genome: complexity, diversity, and dynamics.</title>
        <authorList>
            <person name="Schnable P.S."/>
            <person name="Ware D."/>
            <person name="Fulton R.S."/>
            <person name="Stein J.C."/>
            <person name="Wei F."/>
            <person name="Pasternak S."/>
            <person name="Liang C."/>
            <person name="Zhang J."/>
            <person name="Fulton L."/>
            <person name="Graves T.A."/>
            <person name="Minx P."/>
            <person name="Reily A.D."/>
            <person name="Courtney L."/>
            <person name="Kruchowski S.S."/>
            <person name="Tomlinson C."/>
            <person name="Strong C."/>
            <person name="Delehaunty K."/>
            <person name="Fronick C."/>
            <person name="Courtney B."/>
            <person name="Rock S.M."/>
            <person name="Belter E."/>
            <person name="Du F."/>
            <person name="Kim K."/>
            <person name="Abbott R.M."/>
            <person name="Cotton M."/>
            <person name="Levy A."/>
            <person name="Marchetto P."/>
            <person name="Ochoa K."/>
            <person name="Jackson S.M."/>
            <person name="Gillam B."/>
            <person name="Chen W."/>
            <person name="Yan L."/>
            <person name="Higginbotham J."/>
            <person name="Cardenas M."/>
            <person name="Waligorski J."/>
            <person name="Applebaum E."/>
            <person name="Phelps L."/>
            <person name="Falcone J."/>
            <person name="Kanchi K."/>
            <person name="Thane T."/>
            <person name="Scimone A."/>
            <person name="Thane N."/>
            <person name="Henke J."/>
            <person name="Wang T."/>
            <person name="Ruppert J."/>
            <person name="Shah N."/>
            <person name="Rotter K."/>
            <person name="Hodges J."/>
            <person name="Ingenthron E."/>
            <person name="Cordes M."/>
            <person name="Kohlberg S."/>
            <person name="Sgro J."/>
            <person name="Delgado B."/>
            <person name="Mead K."/>
            <person name="Chinwalla A."/>
            <person name="Leonard S."/>
            <person name="Crouse K."/>
            <person name="Collura K."/>
            <person name="Kudrna D."/>
            <person name="Currie J."/>
            <person name="He R."/>
            <person name="Angelova A."/>
            <person name="Rajasekar S."/>
            <person name="Mueller T."/>
            <person name="Lomeli R."/>
            <person name="Scara G."/>
            <person name="Ko A."/>
            <person name="Delaney K."/>
            <person name="Wissotski M."/>
            <person name="Lopez G."/>
            <person name="Campos D."/>
            <person name="Braidotti M."/>
            <person name="Ashley E."/>
            <person name="Golser W."/>
            <person name="Kim H."/>
            <person name="Lee S."/>
            <person name="Lin J."/>
            <person name="Dujmic Z."/>
            <person name="Kim W."/>
            <person name="Talag J."/>
            <person name="Zuccolo A."/>
            <person name="Fan C."/>
            <person name="Sebastian A."/>
            <person name="Kramer M."/>
            <person name="Spiegel L."/>
            <person name="Nascimento L."/>
            <person name="Zutavern T."/>
            <person name="Miller B."/>
            <person name="Ambroise C."/>
            <person name="Muller S."/>
            <person name="Spooner W."/>
            <person name="Narechania A."/>
            <person name="Ren L."/>
            <person name="Wei S."/>
            <person name="Kumari S."/>
            <person name="Faga B."/>
            <person name="Levy M.J."/>
            <person name="McMahan L."/>
            <person name="Van Buren P."/>
            <person name="Vaughn M.W."/>
            <person name="Ying K."/>
            <person name="Yeh C.-T."/>
            <person name="Emrich S.J."/>
            <person name="Jia Y."/>
            <person name="Kalyanaraman A."/>
            <person name="Hsia A.-P."/>
            <person name="Barbazuk W.B."/>
            <person name="Baucom R.S."/>
            <person name="Brutnell T.P."/>
            <person name="Carpita N.C."/>
            <person name="Chaparro C."/>
            <person name="Chia J.-M."/>
            <person name="Deragon J.-M."/>
            <person name="Estill J.C."/>
            <person name="Fu Y."/>
            <person name="Jeddeloh J.A."/>
            <person name="Han Y."/>
            <person name="Lee H."/>
            <person name="Li P."/>
            <person name="Lisch D.R."/>
            <person name="Liu S."/>
            <person name="Liu Z."/>
            <person name="Nagel D.H."/>
            <person name="McCann M.C."/>
            <person name="SanMiguel P."/>
            <person name="Myers A.M."/>
            <person name="Nettleton D."/>
            <person name="Nguyen J."/>
            <person name="Penning B.W."/>
            <person name="Ponnala L."/>
            <person name="Schneider K.L."/>
            <person name="Schwartz D.C."/>
            <person name="Sharma A."/>
            <person name="Soderlund C."/>
            <person name="Springer N.M."/>
            <person name="Sun Q."/>
            <person name="Wang H."/>
            <person name="Waterman M."/>
            <person name="Westerman R."/>
            <person name="Wolfgruber T.K."/>
            <person name="Yang L."/>
            <person name="Yu Y."/>
            <person name="Zhang L."/>
            <person name="Zhou S."/>
            <person name="Zhu Q."/>
            <person name="Bennetzen J.L."/>
            <person name="Dawe R.K."/>
            <person name="Jiang J."/>
            <person name="Jiang N."/>
            <person name="Presting G.G."/>
            <person name="Wessler S.R."/>
            <person name="Aluru S."/>
            <person name="Martienssen R.A."/>
            <person name="Clifton S.W."/>
            <person name="McCombie W.R."/>
            <person name="Wing R.A."/>
            <person name="Wilson R.K."/>
        </authorList>
    </citation>
    <scope>NUCLEOTIDE SEQUENCE [LARGE SCALE GENOMIC DNA]</scope>
    <source>
        <strain evidence="3">cv. B73</strain>
    </source>
</reference>
<feature type="compositionally biased region" description="Gly residues" evidence="1">
    <location>
        <begin position="81"/>
        <end position="91"/>
    </location>
</feature>
<sequence>MQGSGWASGRNGVTGTGGAEQSRGACYLVGRTEPARRQQPYIYTRRLAGTQPSFIPPPWRRTGDRAQARSNGNGTDTGANERGGGKAGDGAGPHECGEAERG</sequence>
<keyword evidence="3" id="KW-1185">Reference proteome</keyword>
<accession>A0A804NWE5</accession>
<feature type="region of interest" description="Disordered" evidence="1">
    <location>
        <begin position="47"/>
        <end position="102"/>
    </location>
</feature>
<evidence type="ECO:0000313" key="3">
    <source>
        <dbReference type="Proteomes" id="UP000007305"/>
    </source>
</evidence>
<reference evidence="2" key="2">
    <citation type="submission" date="2019-07" db="EMBL/GenBank/DDBJ databases">
        <authorList>
            <person name="Seetharam A."/>
            <person name="Woodhouse M."/>
            <person name="Cannon E."/>
        </authorList>
    </citation>
    <scope>NUCLEOTIDE SEQUENCE [LARGE SCALE GENOMIC DNA]</scope>
    <source>
        <strain evidence="2">cv. B73</strain>
    </source>
</reference>
<protein>
    <submittedName>
        <fullName evidence="2">Uncharacterized protein</fullName>
    </submittedName>
</protein>
<feature type="region of interest" description="Disordered" evidence="1">
    <location>
        <begin position="1"/>
        <end position="22"/>
    </location>
</feature>
<dbReference type="EnsemblPlants" id="Zm00001eb191450_T001">
    <property type="protein sequence ID" value="Zm00001eb191450_P001"/>
    <property type="gene ID" value="Zm00001eb191450"/>
</dbReference>
<dbReference type="InParanoid" id="A0A804NWE5"/>
<dbReference type="AlphaFoldDB" id="A0A804NWE5"/>
<reference evidence="2" key="3">
    <citation type="submission" date="2021-05" db="UniProtKB">
        <authorList>
            <consortium name="EnsemblPlants"/>
        </authorList>
    </citation>
    <scope>IDENTIFICATION</scope>
    <source>
        <strain evidence="2">cv. B73</strain>
    </source>
</reference>
<dbReference type="Proteomes" id="UP000007305">
    <property type="component" value="Chromosome 4"/>
</dbReference>
<evidence type="ECO:0000256" key="1">
    <source>
        <dbReference type="SAM" id="MobiDB-lite"/>
    </source>
</evidence>
<proteinExistence type="predicted"/>
<organism evidence="2 3">
    <name type="scientific">Zea mays</name>
    <name type="common">Maize</name>
    <dbReference type="NCBI Taxonomy" id="4577"/>
    <lineage>
        <taxon>Eukaryota</taxon>
        <taxon>Viridiplantae</taxon>
        <taxon>Streptophyta</taxon>
        <taxon>Embryophyta</taxon>
        <taxon>Tracheophyta</taxon>
        <taxon>Spermatophyta</taxon>
        <taxon>Magnoliopsida</taxon>
        <taxon>Liliopsida</taxon>
        <taxon>Poales</taxon>
        <taxon>Poaceae</taxon>
        <taxon>PACMAD clade</taxon>
        <taxon>Panicoideae</taxon>
        <taxon>Andropogonodae</taxon>
        <taxon>Andropogoneae</taxon>
        <taxon>Tripsacinae</taxon>
        <taxon>Zea</taxon>
    </lineage>
</organism>
<name>A0A804NWE5_MAIZE</name>
<evidence type="ECO:0000313" key="2">
    <source>
        <dbReference type="EnsemblPlants" id="Zm00001eb191450_P001"/>
    </source>
</evidence>
<feature type="compositionally biased region" description="Polar residues" evidence="1">
    <location>
        <begin position="68"/>
        <end position="77"/>
    </location>
</feature>
<dbReference type="Gramene" id="Zm00001eb191450_T001">
    <property type="protein sequence ID" value="Zm00001eb191450_P001"/>
    <property type="gene ID" value="Zm00001eb191450"/>
</dbReference>